<proteinExistence type="predicted"/>
<organism evidence="1 2">
    <name type="scientific">Papaver atlanticum</name>
    <dbReference type="NCBI Taxonomy" id="357466"/>
    <lineage>
        <taxon>Eukaryota</taxon>
        <taxon>Viridiplantae</taxon>
        <taxon>Streptophyta</taxon>
        <taxon>Embryophyta</taxon>
        <taxon>Tracheophyta</taxon>
        <taxon>Spermatophyta</taxon>
        <taxon>Magnoliopsida</taxon>
        <taxon>Ranunculales</taxon>
        <taxon>Papaveraceae</taxon>
        <taxon>Papaveroideae</taxon>
        <taxon>Papaver</taxon>
    </lineage>
</organism>
<evidence type="ECO:0000313" key="2">
    <source>
        <dbReference type="Proteomes" id="UP001202328"/>
    </source>
</evidence>
<name>A0AAD4TDS1_9MAGN</name>
<keyword evidence="2" id="KW-1185">Reference proteome</keyword>
<gene>
    <name evidence="1" type="ORF">MKW98_013833</name>
</gene>
<evidence type="ECO:0000313" key="1">
    <source>
        <dbReference type="EMBL" id="KAI3951775.1"/>
    </source>
</evidence>
<sequence>MEMVTAMLGQINAPNLTDNGDDYLSWNPGNNFSVKSCYDAIEVAGRYLPYLPKPSHIANICTNIPSQVLDPYAGACG</sequence>
<dbReference type="Proteomes" id="UP001202328">
    <property type="component" value="Unassembled WGS sequence"/>
</dbReference>
<comment type="caution">
    <text evidence="1">The sequence shown here is derived from an EMBL/GenBank/DDBJ whole genome shotgun (WGS) entry which is preliminary data.</text>
</comment>
<reference evidence="1" key="1">
    <citation type="submission" date="2022-04" db="EMBL/GenBank/DDBJ databases">
        <title>A functionally conserved STORR gene fusion in Papaver species that diverged 16.8 million years ago.</title>
        <authorList>
            <person name="Catania T."/>
        </authorList>
    </citation>
    <scope>NUCLEOTIDE SEQUENCE</scope>
    <source>
        <strain evidence="1">S-188037</strain>
    </source>
</reference>
<dbReference type="AlphaFoldDB" id="A0AAD4TDS1"/>
<protein>
    <submittedName>
        <fullName evidence="1">Uncharacterized protein</fullName>
    </submittedName>
</protein>
<dbReference type="EMBL" id="JAJJMB010002379">
    <property type="protein sequence ID" value="KAI3951775.1"/>
    <property type="molecule type" value="Genomic_DNA"/>
</dbReference>
<accession>A0AAD4TDS1</accession>